<dbReference type="InterPro" id="IPR002108">
    <property type="entry name" value="ADF-H"/>
</dbReference>
<dbReference type="EMBL" id="CP031049">
    <property type="protein sequence ID" value="QDZ25306.1"/>
    <property type="molecule type" value="Genomic_DNA"/>
</dbReference>
<evidence type="ECO:0000256" key="2">
    <source>
        <dbReference type="ARBA" id="ARBA00023203"/>
    </source>
</evidence>
<dbReference type="SUPFAM" id="SSF55753">
    <property type="entry name" value="Actin depolymerizing proteins"/>
    <property type="match status" value="1"/>
</dbReference>
<organism evidence="4 5">
    <name type="scientific">Chloropicon primus</name>
    <dbReference type="NCBI Taxonomy" id="1764295"/>
    <lineage>
        <taxon>Eukaryota</taxon>
        <taxon>Viridiplantae</taxon>
        <taxon>Chlorophyta</taxon>
        <taxon>Chloropicophyceae</taxon>
        <taxon>Chloropicales</taxon>
        <taxon>Chloropicaceae</taxon>
        <taxon>Chloropicon</taxon>
    </lineage>
</organism>
<dbReference type="SMART" id="SM00102">
    <property type="entry name" value="ADF"/>
    <property type="match status" value="1"/>
</dbReference>
<evidence type="ECO:0000259" key="3">
    <source>
        <dbReference type="PROSITE" id="PS51263"/>
    </source>
</evidence>
<dbReference type="OrthoDB" id="10249245at2759"/>
<dbReference type="GO" id="GO:0015629">
    <property type="term" value="C:actin cytoskeleton"/>
    <property type="evidence" value="ECO:0007669"/>
    <property type="project" value="InterPro"/>
</dbReference>
<name>A0A5B8MZ17_9CHLO</name>
<dbReference type="PROSITE" id="PS51263">
    <property type="entry name" value="ADF_H"/>
    <property type="match status" value="1"/>
</dbReference>
<dbReference type="InterPro" id="IPR017904">
    <property type="entry name" value="ADF/Cofilin"/>
</dbReference>
<dbReference type="AlphaFoldDB" id="A0A5B8MZ17"/>
<keyword evidence="5" id="KW-1185">Reference proteome</keyword>
<reference evidence="4 5" key="1">
    <citation type="submission" date="2018-07" db="EMBL/GenBank/DDBJ databases">
        <title>The complete nuclear genome of the prasinophyte Chloropicon primus (CCMP1205).</title>
        <authorList>
            <person name="Pombert J.-F."/>
            <person name="Otis C."/>
            <person name="Turmel M."/>
            <person name="Lemieux C."/>
        </authorList>
    </citation>
    <scope>NUCLEOTIDE SEQUENCE [LARGE SCALE GENOMIC DNA]</scope>
    <source>
        <strain evidence="4 5">CCMP1205</strain>
    </source>
</reference>
<dbReference type="Proteomes" id="UP000316726">
    <property type="component" value="Chromosome 16"/>
</dbReference>
<dbReference type="PANTHER" id="PTHR11913">
    <property type="entry name" value="COFILIN-RELATED"/>
    <property type="match status" value="1"/>
</dbReference>
<dbReference type="GO" id="GO:0030042">
    <property type="term" value="P:actin filament depolymerization"/>
    <property type="evidence" value="ECO:0007669"/>
    <property type="project" value="InterPro"/>
</dbReference>
<feature type="domain" description="ADF-H" evidence="3">
    <location>
        <begin position="6"/>
        <end position="136"/>
    </location>
</feature>
<evidence type="ECO:0000313" key="5">
    <source>
        <dbReference type="Proteomes" id="UP000316726"/>
    </source>
</evidence>
<gene>
    <name evidence="4" type="ORF">A3770_16p78240</name>
</gene>
<accession>A0A5B8MZ17</accession>
<dbReference type="Gene3D" id="3.40.20.10">
    <property type="entry name" value="Severin"/>
    <property type="match status" value="1"/>
</dbReference>
<dbReference type="CDD" id="cd11286">
    <property type="entry name" value="ADF_cofilin_like"/>
    <property type="match status" value="1"/>
</dbReference>
<sequence length="138" mass="15665">MASAAGTPVDDACVLKFKDLKSKRKYKYVTYKIDNDCIVVANEGAPNAGFDEFTEALPENDPRYAVFDFEWETKDGCKKSKIVFVTWVPDTAKIRNKMLYASSKDKFKRELDGIQVEIQGTDFSEVEEKVFLDKCSGH</sequence>
<comment type="similarity">
    <text evidence="1">Belongs to the actin-binding proteins ADF family.</text>
</comment>
<evidence type="ECO:0000256" key="1">
    <source>
        <dbReference type="ARBA" id="ARBA00006844"/>
    </source>
</evidence>
<dbReference type="Pfam" id="PF00241">
    <property type="entry name" value="Cofilin_ADF"/>
    <property type="match status" value="1"/>
</dbReference>
<dbReference type="STRING" id="1764295.A0A5B8MZ17"/>
<dbReference type="InterPro" id="IPR029006">
    <property type="entry name" value="ADF-H/Gelsolin-like_dom_sf"/>
</dbReference>
<evidence type="ECO:0000313" key="4">
    <source>
        <dbReference type="EMBL" id="QDZ25306.1"/>
    </source>
</evidence>
<protein>
    <submittedName>
        <fullName evidence="4">Actin-depolymerizing factor</fullName>
    </submittedName>
</protein>
<keyword evidence="2" id="KW-0009">Actin-binding</keyword>
<proteinExistence type="inferred from homology"/>
<dbReference type="GO" id="GO:0003779">
    <property type="term" value="F:actin binding"/>
    <property type="evidence" value="ECO:0007669"/>
    <property type="project" value="UniProtKB-KW"/>
</dbReference>